<keyword evidence="4" id="KW-0238">DNA-binding</keyword>
<dbReference type="Pfam" id="PF04542">
    <property type="entry name" value="Sigma70_r2"/>
    <property type="match status" value="1"/>
</dbReference>
<evidence type="ECO:0000256" key="4">
    <source>
        <dbReference type="ARBA" id="ARBA00023125"/>
    </source>
</evidence>
<keyword evidence="7" id="KW-0240">DNA-directed RNA polymerase</keyword>
<accession>A0A8J3QXL1</accession>
<dbReference type="GO" id="GO:0003677">
    <property type="term" value="F:DNA binding"/>
    <property type="evidence" value="ECO:0007669"/>
    <property type="project" value="UniProtKB-KW"/>
</dbReference>
<evidence type="ECO:0000256" key="1">
    <source>
        <dbReference type="ARBA" id="ARBA00010641"/>
    </source>
</evidence>
<organism evidence="7 8">
    <name type="scientific">Rugosimonospora africana</name>
    <dbReference type="NCBI Taxonomy" id="556532"/>
    <lineage>
        <taxon>Bacteria</taxon>
        <taxon>Bacillati</taxon>
        <taxon>Actinomycetota</taxon>
        <taxon>Actinomycetes</taxon>
        <taxon>Micromonosporales</taxon>
        <taxon>Micromonosporaceae</taxon>
        <taxon>Rugosimonospora</taxon>
    </lineage>
</organism>
<dbReference type="EMBL" id="BONZ01000056">
    <property type="protein sequence ID" value="GIH17630.1"/>
    <property type="molecule type" value="Genomic_DNA"/>
</dbReference>
<evidence type="ECO:0000313" key="8">
    <source>
        <dbReference type="Proteomes" id="UP000642748"/>
    </source>
</evidence>
<keyword evidence="8" id="KW-1185">Reference proteome</keyword>
<keyword evidence="5" id="KW-0804">Transcription</keyword>
<dbReference type="SUPFAM" id="SSF88659">
    <property type="entry name" value="Sigma3 and sigma4 domains of RNA polymerase sigma factors"/>
    <property type="match status" value="1"/>
</dbReference>
<dbReference type="RefSeq" id="WP_203921178.1">
    <property type="nucleotide sequence ID" value="NZ_BONZ01000056.1"/>
</dbReference>
<evidence type="ECO:0000256" key="5">
    <source>
        <dbReference type="ARBA" id="ARBA00023163"/>
    </source>
</evidence>
<dbReference type="InterPro" id="IPR013324">
    <property type="entry name" value="RNA_pol_sigma_r3/r4-like"/>
</dbReference>
<dbReference type="GO" id="GO:0006352">
    <property type="term" value="P:DNA-templated transcription initiation"/>
    <property type="evidence" value="ECO:0007669"/>
    <property type="project" value="InterPro"/>
</dbReference>
<reference evidence="7" key="1">
    <citation type="submission" date="2021-01" db="EMBL/GenBank/DDBJ databases">
        <title>Whole genome shotgun sequence of Rugosimonospora africana NBRC 104875.</title>
        <authorList>
            <person name="Komaki H."/>
            <person name="Tamura T."/>
        </authorList>
    </citation>
    <scope>NUCLEOTIDE SEQUENCE</scope>
    <source>
        <strain evidence="7">NBRC 104875</strain>
    </source>
</reference>
<keyword evidence="3" id="KW-0731">Sigma factor</keyword>
<dbReference type="InterPro" id="IPR036388">
    <property type="entry name" value="WH-like_DNA-bd_sf"/>
</dbReference>
<gene>
    <name evidence="7" type="primary">rpoE_33</name>
    <name evidence="7" type="ORF">Raf01_58020</name>
</gene>
<dbReference type="NCBIfam" id="TIGR02937">
    <property type="entry name" value="sigma70-ECF"/>
    <property type="match status" value="1"/>
</dbReference>
<dbReference type="GO" id="GO:0000428">
    <property type="term" value="C:DNA-directed RNA polymerase complex"/>
    <property type="evidence" value="ECO:0007669"/>
    <property type="project" value="UniProtKB-KW"/>
</dbReference>
<keyword evidence="2" id="KW-0805">Transcription regulation</keyword>
<dbReference type="Gene3D" id="1.10.1740.10">
    <property type="match status" value="1"/>
</dbReference>
<dbReference type="InterPro" id="IPR013325">
    <property type="entry name" value="RNA_pol_sigma_r2"/>
</dbReference>
<evidence type="ECO:0000313" key="7">
    <source>
        <dbReference type="EMBL" id="GIH17630.1"/>
    </source>
</evidence>
<protein>
    <submittedName>
        <fullName evidence="7">DNA-directed RNA polymerase sigma-70 factor</fullName>
    </submittedName>
</protein>
<dbReference type="InterPro" id="IPR014284">
    <property type="entry name" value="RNA_pol_sigma-70_dom"/>
</dbReference>
<proteinExistence type="inferred from homology"/>
<evidence type="ECO:0000259" key="6">
    <source>
        <dbReference type="Pfam" id="PF04542"/>
    </source>
</evidence>
<dbReference type="Proteomes" id="UP000642748">
    <property type="component" value="Unassembled WGS sequence"/>
</dbReference>
<feature type="domain" description="RNA polymerase sigma-70 region 2" evidence="6">
    <location>
        <begin position="35"/>
        <end position="94"/>
    </location>
</feature>
<dbReference type="InterPro" id="IPR039425">
    <property type="entry name" value="RNA_pol_sigma-70-like"/>
</dbReference>
<dbReference type="PANTHER" id="PTHR43133">
    <property type="entry name" value="RNA POLYMERASE ECF-TYPE SIGMA FACTO"/>
    <property type="match status" value="1"/>
</dbReference>
<comment type="caution">
    <text evidence="7">The sequence shown here is derived from an EMBL/GenBank/DDBJ whole genome shotgun (WGS) entry which is preliminary data.</text>
</comment>
<dbReference type="AlphaFoldDB" id="A0A8J3QXL1"/>
<comment type="similarity">
    <text evidence="1">Belongs to the sigma-70 factor family. ECF subfamily.</text>
</comment>
<dbReference type="PANTHER" id="PTHR43133:SF8">
    <property type="entry name" value="RNA POLYMERASE SIGMA FACTOR HI_1459-RELATED"/>
    <property type="match status" value="1"/>
</dbReference>
<dbReference type="InterPro" id="IPR007627">
    <property type="entry name" value="RNA_pol_sigma70_r2"/>
</dbReference>
<dbReference type="Gene3D" id="1.10.10.10">
    <property type="entry name" value="Winged helix-like DNA-binding domain superfamily/Winged helix DNA-binding domain"/>
    <property type="match status" value="1"/>
</dbReference>
<evidence type="ECO:0000256" key="2">
    <source>
        <dbReference type="ARBA" id="ARBA00023015"/>
    </source>
</evidence>
<evidence type="ECO:0000256" key="3">
    <source>
        <dbReference type="ARBA" id="ARBA00023082"/>
    </source>
</evidence>
<dbReference type="SUPFAM" id="SSF88946">
    <property type="entry name" value="Sigma2 domain of RNA polymerase sigma factors"/>
    <property type="match status" value="1"/>
</dbReference>
<name>A0A8J3QXL1_9ACTN</name>
<dbReference type="GO" id="GO:0016987">
    <property type="term" value="F:sigma factor activity"/>
    <property type="evidence" value="ECO:0007669"/>
    <property type="project" value="UniProtKB-KW"/>
</dbReference>
<sequence>MTPQVAPAPDDRRAHLADLLLSARDGSREALHQIVAELTPLLWHVARAQGLDAAMCDDVVQTTWLSLLRNLDQIRSPEALRAWLVTVVRREARRVGGVGVRERPVAVDSLESVPDDGRPFDELLMEGERGTALWRAVRQLSQRCQELLRVVAFVERPDYESVAAALGMPRGSVGPTRGRCLAKLRNLLMSQPEWSTT</sequence>